<evidence type="ECO:0000256" key="1">
    <source>
        <dbReference type="SAM" id="SignalP"/>
    </source>
</evidence>
<dbReference type="EMBL" id="KN880777">
    <property type="protein sequence ID" value="KIY62506.1"/>
    <property type="molecule type" value="Genomic_DNA"/>
</dbReference>
<keyword evidence="1" id="KW-0732">Signal</keyword>
<accession>A0A0D7AZ02</accession>
<evidence type="ECO:0000313" key="3">
    <source>
        <dbReference type="Proteomes" id="UP000054007"/>
    </source>
</evidence>
<organism evidence="2 3">
    <name type="scientific">Cylindrobasidium torrendii FP15055 ss-10</name>
    <dbReference type="NCBI Taxonomy" id="1314674"/>
    <lineage>
        <taxon>Eukaryota</taxon>
        <taxon>Fungi</taxon>
        <taxon>Dikarya</taxon>
        <taxon>Basidiomycota</taxon>
        <taxon>Agaricomycotina</taxon>
        <taxon>Agaricomycetes</taxon>
        <taxon>Agaricomycetidae</taxon>
        <taxon>Agaricales</taxon>
        <taxon>Marasmiineae</taxon>
        <taxon>Physalacriaceae</taxon>
        <taxon>Cylindrobasidium</taxon>
    </lineage>
</organism>
<protein>
    <submittedName>
        <fullName evidence="2">Uncharacterized protein</fullName>
    </submittedName>
</protein>
<dbReference type="Gene3D" id="3.60.130.30">
    <property type="match status" value="1"/>
</dbReference>
<evidence type="ECO:0000313" key="2">
    <source>
        <dbReference type="EMBL" id="KIY62506.1"/>
    </source>
</evidence>
<gene>
    <name evidence="2" type="ORF">CYLTODRAFT_361342</name>
</gene>
<dbReference type="Proteomes" id="UP000054007">
    <property type="component" value="Unassembled WGS sequence"/>
</dbReference>
<feature type="signal peptide" evidence="1">
    <location>
        <begin position="1"/>
        <end position="18"/>
    </location>
</feature>
<proteinExistence type="predicted"/>
<feature type="chain" id="PRO_5002316490" evidence="1">
    <location>
        <begin position="19"/>
        <end position="206"/>
    </location>
</feature>
<dbReference type="STRING" id="1314674.A0A0D7AZ02"/>
<sequence length="206" mass="23512">MDFFRLAFFFLKKAHLFAASFRIWAPRLWEHYNDTIKRLEGCPGTSRNFDSSVFPCACLNLGCTVCCFHRDPRNLPYGWNPVTVFGPFDHREGGHIVLEDFNLMIQAPHGTSYAIMGACVSHGNAPLADPVREHRSSFTQYMPGGLRRWLDNGGATDKYLRENDPVEFKRVQAWKSGNWERGVGMLSTLDEVMEWLGHPVDKDQAV</sequence>
<dbReference type="AlphaFoldDB" id="A0A0D7AZ02"/>
<name>A0A0D7AZ02_9AGAR</name>
<dbReference type="OrthoDB" id="3253621at2759"/>
<keyword evidence="3" id="KW-1185">Reference proteome</keyword>
<reference evidence="2 3" key="1">
    <citation type="journal article" date="2015" name="Fungal Genet. Biol.">
        <title>Evolution of novel wood decay mechanisms in Agaricales revealed by the genome sequences of Fistulina hepatica and Cylindrobasidium torrendii.</title>
        <authorList>
            <person name="Floudas D."/>
            <person name="Held B.W."/>
            <person name="Riley R."/>
            <person name="Nagy L.G."/>
            <person name="Koehler G."/>
            <person name="Ransdell A.S."/>
            <person name="Younus H."/>
            <person name="Chow J."/>
            <person name="Chiniquy J."/>
            <person name="Lipzen A."/>
            <person name="Tritt A."/>
            <person name="Sun H."/>
            <person name="Haridas S."/>
            <person name="LaButti K."/>
            <person name="Ohm R.A."/>
            <person name="Kues U."/>
            <person name="Blanchette R.A."/>
            <person name="Grigoriev I.V."/>
            <person name="Minto R.E."/>
            <person name="Hibbett D.S."/>
        </authorList>
    </citation>
    <scope>NUCLEOTIDE SEQUENCE [LARGE SCALE GENOMIC DNA]</scope>
    <source>
        <strain evidence="2 3">FP15055 ss-10</strain>
    </source>
</reference>